<dbReference type="OrthoDB" id="2055479at2"/>
<evidence type="ECO:0000256" key="1">
    <source>
        <dbReference type="SAM" id="MobiDB-lite"/>
    </source>
</evidence>
<organism evidence="2 3">
    <name type="scientific">Paenibacillus oralis</name>
    <dbReference type="NCBI Taxonomy" id="2490856"/>
    <lineage>
        <taxon>Bacteria</taxon>
        <taxon>Bacillati</taxon>
        <taxon>Bacillota</taxon>
        <taxon>Bacilli</taxon>
        <taxon>Bacillales</taxon>
        <taxon>Paenibacillaceae</taxon>
        <taxon>Paenibacillus</taxon>
    </lineage>
</organism>
<name>A0A3P3U143_9BACL</name>
<accession>A0A3P3U143</accession>
<feature type="region of interest" description="Disordered" evidence="1">
    <location>
        <begin position="48"/>
        <end position="106"/>
    </location>
</feature>
<dbReference type="RefSeq" id="WP_128631151.1">
    <property type="nucleotide sequence ID" value="NZ_RRCN01000001.1"/>
</dbReference>
<comment type="caution">
    <text evidence="2">The sequence shown here is derived from an EMBL/GenBank/DDBJ whole genome shotgun (WGS) entry which is preliminary data.</text>
</comment>
<reference evidence="2 3" key="1">
    <citation type="submission" date="2018-11" db="EMBL/GenBank/DDBJ databases">
        <title>Genome sequencing of Paenibacillus sp. KCOM 3021 (= ChDC PVNT-B20).</title>
        <authorList>
            <person name="Kook J.-K."/>
            <person name="Park S.-N."/>
            <person name="Lim Y.K."/>
        </authorList>
    </citation>
    <scope>NUCLEOTIDE SEQUENCE [LARGE SCALE GENOMIC DNA]</scope>
    <source>
        <strain evidence="2 3">KCOM 3021</strain>
    </source>
</reference>
<proteinExistence type="predicted"/>
<evidence type="ECO:0000313" key="2">
    <source>
        <dbReference type="EMBL" id="RRJ63308.1"/>
    </source>
</evidence>
<evidence type="ECO:0000313" key="3">
    <source>
        <dbReference type="Proteomes" id="UP000267017"/>
    </source>
</evidence>
<gene>
    <name evidence="2" type="ORF">EHV15_10530</name>
</gene>
<dbReference type="AlphaFoldDB" id="A0A3P3U143"/>
<dbReference type="EMBL" id="RRCN01000001">
    <property type="protein sequence ID" value="RRJ63308.1"/>
    <property type="molecule type" value="Genomic_DNA"/>
</dbReference>
<keyword evidence="3" id="KW-1185">Reference proteome</keyword>
<protein>
    <submittedName>
        <fullName evidence="2">Uncharacterized protein</fullName>
    </submittedName>
</protein>
<feature type="compositionally biased region" description="Basic and acidic residues" evidence="1">
    <location>
        <begin position="65"/>
        <end position="94"/>
    </location>
</feature>
<sequence>MNILTKGVMQGLIGASGHMKMADVAMGVYKTNHNDGALGYAMDSMNRAAESSPEVGEALKQAQAEAKKQAKAEQEASLEKVRRQKAAEAKEENRAPAASPPADTIEIGAEGRKFCTKLFNESGAQHAGTAKAVMSEPKLYSPQGDIKVMESVLT</sequence>
<dbReference type="Proteomes" id="UP000267017">
    <property type="component" value="Unassembled WGS sequence"/>
</dbReference>